<dbReference type="AlphaFoldDB" id="A0A1I7E3Z4"/>
<evidence type="ECO:0000256" key="2">
    <source>
        <dbReference type="ARBA" id="ARBA00022747"/>
    </source>
</evidence>
<dbReference type="GO" id="GO:0009307">
    <property type="term" value="P:DNA restriction-modification system"/>
    <property type="evidence" value="ECO:0007669"/>
    <property type="project" value="UniProtKB-KW"/>
</dbReference>
<evidence type="ECO:0000313" key="7">
    <source>
        <dbReference type="EMBL" id="SFU18652.1"/>
    </source>
</evidence>
<feature type="domain" description="Type I restriction modification DNA specificity" evidence="6">
    <location>
        <begin position="59"/>
        <end position="214"/>
    </location>
</feature>
<evidence type="ECO:0000256" key="3">
    <source>
        <dbReference type="ARBA" id="ARBA00023125"/>
    </source>
</evidence>
<feature type="region of interest" description="Disordered" evidence="5">
    <location>
        <begin position="1"/>
        <end position="20"/>
    </location>
</feature>
<proteinExistence type="inferred from homology"/>
<sequence>MRKGWKPHGRDFRLGSRQPDPKGALNTKITVEWPTAKILLDSAWVGLYICGMIYRQKNTTLADVCDIQSGYTARSSLIEDEVFGVPAIQLRDLRDDEVSLESVEKYRLEGKLERYGVRPGDILFRSRGEKNTASIAVGEPQEMVVALLPVIVIRPKGDEVLPEYIAWTINQPEAQRHLDSRARGTKLRMIPRDGLEKVPVNIPPLNIQRLVVEIDRLSAREEGLLRELADKKREFTRCVLLRQVQNAQLHGNEAGHKVAR</sequence>
<dbReference type="PANTHER" id="PTHR30408">
    <property type="entry name" value="TYPE-1 RESTRICTION ENZYME ECOKI SPECIFICITY PROTEIN"/>
    <property type="match status" value="1"/>
</dbReference>
<dbReference type="Gene3D" id="3.90.220.20">
    <property type="entry name" value="DNA methylase specificity domains"/>
    <property type="match status" value="1"/>
</dbReference>
<dbReference type="InterPro" id="IPR044946">
    <property type="entry name" value="Restrct_endonuc_typeI_TRD_sf"/>
</dbReference>
<dbReference type="STRING" id="999627.SAMN05216236_14330"/>
<gene>
    <name evidence="7" type="ORF">SAMN05216236_14330</name>
</gene>
<dbReference type="Pfam" id="PF01420">
    <property type="entry name" value="Methylase_S"/>
    <property type="match status" value="1"/>
</dbReference>
<accession>A0A1I7E3Z4</accession>
<dbReference type="InterPro" id="IPR052021">
    <property type="entry name" value="Type-I_RS_S_subunit"/>
</dbReference>
<keyword evidence="8" id="KW-1185">Reference proteome</keyword>
<keyword evidence="2" id="KW-0680">Restriction system</keyword>
<keyword evidence="3" id="KW-0238">DNA-binding</keyword>
<protein>
    <submittedName>
        <fullName evidence="7">Type I restriction modification DNA specificity domain-containing protein</fullName>
    </submittedName>
</protein>
<organism evidence="7 8">
    <name type="scientific">Sedimentitalea nanhaiensis</name>
    <dbReference type="NCBI Taxonomy" id="999627"/>
    <lineage>
        <taxon>Bacteria</taxon>
        <taxon>Pseudomonadati</taxon>
        <taxon>Pseudomonadota</taxon>
        <taxon>Alphaproteobacteria</taxon>
        <taxon>Rhodobacterales</taxon>
        <taxon>Paracoccaceae</taxon>
        <taxon>Sedimentitalea</taxon>
    </lineage>
</organism>
<dbReference type="PANTHER" id="PTHR30408:SF12">
    <property type="entry name" value="TYPE I RESTRICTION ENZYME MJAVIII SPECIFICITY SUBUNIT"/>
    <property type="match status" value="1"/>
</dbReference>
<dbReference type="Proteomes" id="UP000182466">
    <property type="component" value="Unassembled WGS sequence"/>
</dbReference>
<dbReference type="SUPFAM" id="SSF116734">
    <property type="entry name" value="DNA methylase specificity domain"/>
    <property type="match status" value="1"/>
</dbReference>
<evidence type="ECO:0000313" key="8">
    <source>
        <dbReference type="Proteomes" id="UP000182466"/>
    </source>
</evidence>
<evidence type="ECO:0000256" key="1">
    <source>
        <dbReference type="ARBA" id="ARBA00010923"/>
    </source>
</evidence>
<reference evidence="7 8" key="1">
    <citation type="submission" date="2016-10" db="EMBL/GenBank/DDBJ databases">
        <authorList>
            <person name="de Groot N.N."/>
        </authorList>
    </citation>
    <scope>NUCLEOTIDE SEQUENCE [LARGE SCALE GENOMIC DNA]</scope>
    <source>
        <strain evidence="7 8">CGMCC 1.10959</strain>
    </source>
</reference>
<comment type="similarity">
    <text evidence="1">Belongs to the type-I restriction system S methylase family.</text>
</comment>
<evidence type="ECO:0000256" key="4">
    <source>
        <dbReference type="SAM" id="Coils"/>
    </source>
</evidence>
<evidence type="ECO:0000256" key="5">
    <source>
        <dbReference type="SAM" id="MobiDB-lite"/>
    </source>
</evidence>
<dbReference type="EMBL" id="FPAW01000043">
    <property type="protein sequence ID" value="SFU18652.1"/>
    <property type="molecule type" value="Genomic_DNA"/>
</dbReference>
<dbReference type="RefSeq" id="WP_139236596.1">
    <property type="nucleotide sequence ID" value="NZ_FPAW01000043.1"/>
</dbReference>
<feature type="coiled-coil region" evidence="4">
    <location>
        <begin position="207"/>
        <end position="234"/>
    </location>
</feature>
<name>A0A1I7E3Z4_9RHOB</name>
<dbReference type="InterPro" id="IPR000055">
    <property type="entry name" value="Restrct_endonuc_typeI_TRD"/>
</dbReference>
<dbReference type="GO" id="GO:0003677">
    <property type="term" value="F:DNA binding"/>
    <property type="evidence" value="ECO:0007669"/>
    <property type="project" value="UniProtKB-KW"/>
</dbReference>
<keyword evidence="4" id="KW-0175">Coiled coil</keyword>
<evidence type="ECO:0000259" key="6">
    <source>
        <dbReference type="Pfam" id="PF01420"/>
    </source>
</evidence>
<dbReference type="OrthoDB" id="5465337at2"/>